<keyword evidence="2" id="KW-0235">DNA replication</keyword>
<evidence type="ECO:0000256" key="2">
    <source>
        <dbReference type="ARBA" id="ARBA00022705"/>
    </source>
</evidence>
<comment type="similarity">
    <text evidence="1">Belongs to the CDC6/cdc18 family.</text>
</comment>
<dbReference type="InterPro" id="IPR036390">
    <property type="entry name" value="WH_DNA-bd_sf"/>
</dbReference>
<keyword evidence="3" id="KW-0547">Nucleotide-binding</keyword>
<evidence type="ECO:0000256" key="4">
    <source>
        <dbReference type="ARBA" id="ARBA00022840"/>
    </source>
</evidence>
<dbReference type="SUPFAM" id="SSF46785">
    <property type="entry name" value="Winged helix' DNA-binding domain"/>
    <property type="match status" value="1"/>
</dbReference>
<accession>A0A1H8V130</accession>
<evidence type="ECO:0000259" key="5">
    <source>
        <dbReference type="Pfam" id="PF09079"/>
    </source>
</evidence>
<name>A0A1H8V130_9EURY</name>
<dbReference type="InterPro" id="IPR015163">
    <property type="entry name" value="Cdc6_C"/>
</dbReference>
<proteinExistence type="inferred from homology"/>
<dbReference type="GO" id="GO:0006260">
    <property type="term" value="P:DNA replication"/>
    <property type="evidence" value="ECO:0007669"/>
    <property type="project" value="UniProtKB-KW"/>
</dbReference>
<sequence>MSRWMHDHLDELDMLGLISIKKMNEGSTGGQYKTIALSEDLNAVLEALDETIAAVGVHRSVQGRLDKPY</sequence>
<dbReference type="Pfam" id="PF09079">
    <property type="entry name" value="WHD_Cdc6"/>
    <property type="match status" value="1"/>
</dbReference>
<evidence type="ECO:0000313" key="6">
    <source>
        <dbReference type="EMBL" id="SEP08927.1"/>
    </source>
</evidence>
<dbReference type="AlphaFoldDB" id="A0A1H8V130"/>
<dbReference type="InterPro" id="IPR036388">
    <property type="entry name" value="WH-like_DNA-bd_sf"/>
</dbReference>
<gene>
    <name evidence="6" type="ORF">SAMN04487948_113110</name>
</gene>
<evidence type="ECO:0000256" key="3">
    <source>
        <dbReference type="ARBA" id="ARBA00022741"/>
    </source>
</evidence>
<feature type="domain" description="Cdc6 C-terminal" evidence="5">
    <location>
        <begin position="4"/>
        <end position="47"/>
    </location>
</feature>
<dbReference type="EMBL" id="FODV01000013">
    <property type="protein sequence ID" value="SEP08927.1"/>
    <property type="molecule type" value="Genomic_DNA"/>
</dbReference>
<keyword evidence="4" id="KW-0067">ATP-binding</keyword>
<evidence type="ECO:0000313" key="7">
    <source>
        <dbReference type="Proteomes" id="UP000199126"/>
    </source>
</evidence>
<keyword evidence="7" id="KW-1185">Reference proteome</keyword>
<protein>
    <submittedName>
        <fullName evidence="6">CDC6 protein, C terminal</fullName>
    </submittedName>
</protein>
<dbReference type="Gene3D" id="1.10.10.10">
    <property type="entry name" value="Winged helix-like DNA-binding domain superfamily/Winged helix DNA-binding domain"/>
    <property type="match status" value="1"/>
</dbReference>
<dbReference type="GO" id="GO:0005524">
    <property type="term" value="F:ATP binding"/>
    <property type="evidence" value="ECO:0007669"/>
    <property type="project" value="UniProtKB-KW"/>
</dbReference>
<reference evidence="7" key="1">
    <citation type="submission" date="2016-10" db="EMBL/GenBank/DDBJ databases">
        <authorList>
            <person name="Varghese N."/>
            <person name="Submissions S."/>
        </authorList>
    </citation>
    <scope>NUCLEOTIDE SEQUENCE [LARGE SCALE GENOMIC DNA]</scope>
    <source>
        <strain evidence="7">CGMCC 1.10121</strain>
    </source>
</reference>
<organism evidence="6 7">
    <name type="scientific">Halogranum amylolyticum</name>
    <dbReference type="NCBI Taxonomy" id="660520"/>
    <lineage>
        <taxon>Archaea</taxon>
        <taxon>Methanobacteriati</taxon>
        <taxon>Methanobacteriota</taxon>
        <taxon>Stenosarchaea group</taxon>
        <taxon>Halobacteria</taxon>
        <taxon>Halobacteriales</taxon>
        <taxon>Haloferacaceae</taxon>
    </lineage>
</organism>
<dbReference type="Proteomes" id="UP000199126">
    <property type="component" value="Unassembled WGS sequence"/>
</dbReference>
<evidence type="ECO:0000256" key="1">
    <source>
        <dbReference type="ARBA" id="ARBA00006184"/>
    </source>
</evidence>